<reference evidence="13 14" key="1">
    <citation type="submission" date="2018-09" db="EMBL/GenBank/DDBJ databases">
        <title>Genome sequencing of strain 1JSPR-7.</title>
        <authorList>
            <person name="Heo J."/>
            <person name="Kim S.-J."/>
            <person name="Kwon S.-W."/>
        </authorList>
    </citation>
    <scope>NUCLEOTIDE SEQUENCE [LARGE SCALE GENOMIC DNA]</scope>
    <source>
        <strain evidence="13 14">1JSPR-7</strain>
    </source>
</reference>
<dbReference type="EC" id="5.3.3.2" evidence="11"/>
<protein>
    <recommendedName>
        <fullName evidence="11">Isopentenyl-diphosphate delta-isomerase</fullName>
        <shortName evidence="11">IPP isomerase</shortName>
        <ecNumber evidence="11">5.3.3.2</ecNumber>
    </recommendedName>
    <alternativeName>
        <fullName evidence="11">Isopentenyl diphosphate:dimethylallyl diphosphate isomerase</fullName>
    </alternativeName>
    <alternativeName>
        <fullName evidence="11">Isopentenyl pyrophosphate isomerase</fullName>
    </alternativeName>
    <alternativeName>
        <fullName evidence="11">Type 2 isopentenyl diphosphate isomerase</fullName>
        <shortName evidence="11">IDI-2</shortName>
    </alternativeName>
</protein>
<evidence type="ECO:0000256" key="8">
    <source>
        <dbReference type="ARBA" id="ARBA00023229"/>
    </source>
</evidence>
<evidence type="ECO:0000256" key="7">
    <source>
        <dbReference type="ARBA" id="ARBA00022857"/>
    </source>
</evidence>
<keyword evidence="6 11" id="KW-0460">Magnesium</keyword>
<dbReference type="RefSeq" id="WP_120773190.1">
    <property type="nucleotide sequence ID" value="NZ_CP032627.1"/>
</dbReference>
<comment type="cofactor">
    <cofactor evidence="11">
        <name>NADPH</name>
        <dbReference type="ChEBI" id="CHEBI:57783"/>
    </cofactor>
</comment>
<feature type="binding site" evidence="11">
    <location>
        <position position="162"/>
    </location>
    <ligand>
        <name>Mg(2+)</name>
        <dbReference type="ChEBI" id="CHEBI:18420"/>
    </ligand>
</feature>
<accession>A0A387BTM2</accession>
<evidence type="ECO:0000256" key="5">
    <source>
        <dbReference type="ARBA" id="ARBA00022723"/>
    </source>
</evidence>
<dbReference type="InterPro" id="IPR000262">
    <property type="entry name" value="FMN-dep_DH"/>
</dbReference>
<dbReference type="GO" id="GO:0070402">
    <property type="term" value="F:NADPH binding"/>
    <property type="evidence" value="ECO:0007669"/>
    <property type="project" value="UniProtKB-UniRule"/>
</dbReference>
<feature type="domain" description="FMN-dependent dehydrogenase" evidence="12">
    <location>
        <begin position="162"/>
        <end position="330"/>
    </location>
</feature>
<proteinExistence type="inferred from homology"/>
<feature type="binding site" evidence="11">
    <location>
        <position position="131"/>
    </location>
    <ligand>
        <name>FMN</name>
        <dbReference type="ChEBI" id="CHEBI:58210"/>
    </ligand>
</feature>
<dbReference type="Proteomes" id="UP000269374">
    <property type="component" value="Chromosome"/>
</dbReference>
<comment type="function">
    <text evidence="11">Involved in the biosynthesis of isoprenoids. Catalyzes the 1,3-allylic rearrangement of the homoallylic substrate isopentenyl (IPP) to its allylic isomer, dimethylallyl diphosphate (DMAPP).</text>
</comment>
<dbReference type="OrthoDB" id="9795032at2"/>
<comment type="subunit">
    <text evidence="10 11">Homooctamer. Dimer of tetramers.</text>
</comment>
<comment type="cofactor">
    <cofactor evidence="1 11">
        <name>FMN</name>
        <dbReference type="ChEBI" id="CHEBI:58210"/>
    </cofactor>
</comment>
<evidence type="ECO:0000313" key="13">
    <source>
        <dbReference type="EMBL" id="AYG01821.1"/>
    </source>
</evidence>
<dbReference type="GO" id="GO:0008299">
    <property type="term" value="P:isoprenoid biosynthetic process"/>
    <property type="evidence" value="ECO:0007669"/>
    <property type="project" value="UniProtKB-UniRule"/>
</dbReference>
<evidence type="ECO:0000256" key="3">
    <source>
        <dbReference type="ARBA" id="ARBA00022630"/>
    </source>
</evidence>
<comment type="similarity">
    <text evidence="11">Belongs to the IPP isomerase type 2 family.</text>
</comment>
<keyword evidence="2 11" id="KW-0963">Cytoplasm</keyword>
<keyword evidence="5 11" id="KW-0479">Metal-binding</keyword>
<evidence type="ECO:0000256" key="11">
    <source>
        <dbReference type="HAMAP-Rule" id="MF_00354"/>
    </source>
</evidence>
<evidence type="ECO:0000313" key="14">
    <source>
        <dbReference type="Proteomes" id="UP000269374"/>
    </source>
</evidence>
<dbReference type="InterPro" id="IPR011179">
    <property type="entry name" value="IPdP_isomerase"/>
</dbReference>
<feature type="binding site" evidence="11">
    <location>
        <position position="192"/>
    </location>
    <ligand>
        <name>FMN</name>
        <dbReference type="ChEBI" id="CHEBI:58210"/>
    </ligand>
</feature>
<dbReference type="HAMAP" id="MF_00354">
    <property type="entry name" value="Idi_2"/>
    <property type="match status" value="1"/>
</dbReference>
<dbReference type="GO" id="GO:0004452">
    <property type="term" value="F:isopentenyl-diphosphate delta-isomerase activity"/>
    <property type="evidence" value="ECO:0007669"/>
    <property type="project" value="UniProtKB-UniRule"/>
</dbReference>
<dbReference type="GO" id="GO:0000287">
    <property type="term" value="F:magnesium ion binding"/>
    <property type="evidence" value="ECO:0007669"/>
    <property type="project" value="UniProtKB-UniRule"/>
</dbReference>
<keyword evidence="8 11" id="KW-0414">Isoprene biosynthesis</keyword>
<organism evidence="13 14">
    <name type="scientific">Lactococcus allomyrinae</name>
    <dbReference type="NCBI Taxonomy" id="2419773"/>
    <lineage>
        <taxon>Bacteria</taxon>
        <taxon>Bacillati</taxon>
        <taxon>Bacillota</taxon>
        <taxon>Bacilli</taxon>
        <taxon>Lactobacillales</taxon>
        <taxon>Streptococcaceae</taxon>
        <taxon>Lactococcus</taxon>
    </lineage>
</organism>
<dbReference type="Pfam" id="PF01070">
    <property type="entry name" value="FMN_dh"/>
    <property type="match status" value="1"/>
</dbReference>
<evidence type="ECO:0000256" key="9">
    <source>
        <dbReference type="ARBA" id="ARBA00023235"/>
    </source>
</evidence>
<dbReference type="GO" id="GO:0005737">
    <property type="term" value="C:cytoplasm"/>
    <property type="evidence" value="ECO:0007669"/>
    <property type="project" value="UniProtKB-SubCell"/>
</dbReference>
<dbReference type="CDD" id="cd02811">
    <property type="entry name" value="IDI-2_FMN"/>
    <property type="match status" value="1"/>
</dbReference>
<keyword evidence="7 11" id="KW-0521">NADP</keyword>
<keyword evidence="4 11" id="KW-0288">FMN</keyword>
<dbReference type="Gene3D" id="3.20.20.70">
    <property type="entry name" value="Aldolase class I"/>
    <property type="match status" value="1"/>
</dbReference>
<evidence type="ECO:0000256" key="2">
    <source>
        <dbReference type="ARBA" id="ARBA00022490"/>
    </source>
</evidence>
<keyword evidence="3 11" id="KW-0285">Flavoprotein</keyword>
<comment type="catalytic activity">
    <reaction evidence="11">
        <text>isopentenyl diphosphate = dimethylallyl diphosphate</text>
        <dbReference type="Rhea" id="RHEA:23284"/>
        <dbReference type="ChEBI" id="CHEBI:57623"/>
        <dbReference type="ChEBI" id="CHEBI:128769"/>
        <dbReference type="EC" id="5.3.3.2"/>
    </reaction>
</comment>
<dbReference type="EMBL" id="CP032627">
    <property type="protein sequence ID" value="AYG01821.1"/>
    <property type="molecule type" value="Genomic_DNA"/>
</dbReference>
<dbReference type="InterPro" id="IPR013785">
    <property type="entry name" value="Aldolase_TIM"/>
</dbReference>
<keyword evidence="14" id="KW-1185">Reference proteome</keyword>
<dbReference type="NCBIfam" id="TIGR02151">
    <property type="entry name" value="IPP_isom_2"/>
    <property type="match status" value="1"/>
</dbReference>
<evidence type="ECO:0000256" key="4">
    <source>
        <dbReference type="ARBA" id="ARBA00022643"/>
    </source>
</evidence>
<feature type="binding site" evidence="11">
    <location>
        <position position="102"/>
    </location>
    <ligand>
        <name>FMN</name>
        <dbReference type="ChEBI" id="CHEBI:58210"/>
    </ligand>
</feature>
<gene>
    <name evidence="11" type="primary">fni</name>
    <name evidence="13" type="ORF">D7I46_12595</name>
</gene>
<dbReference type="PANTHER" id="PTHR43665:SF1">
    <property type="entry name" value="ISOPENTENYL-DIPHOSPHATE DELTA-ISOMERASE"/>
    <property type="match status" value="1"/>
</dbReference>
<feature type="binding site" evidence="11">
    <location>
        <begin position="287"/>
        <end position="288"/>
    </location>
    <ligand>
        <name>FMN</name>
        <dbReference type="ChEBI" id="CHEBI:58210"/>
    </ligand>
</feature>
<evidence type="ECO:0000256" key="10">
    <source>
        <dbReference type="ARBA" id="ARBA00025810"/>
    </source>
</evidence>
<evidence type="ECO:0000256" key="6">
    <source>
        <dbReference type="ARBA" id="ARBA00022842"/>
    </source>
</evidence>
<name>A0A387BTM2_9LACT</name>
<comment type="subcellular location">
    <subcellularLocation>
        <location evidence="11">Cytoplasm</location>
    </subcellularLocation>
</comment>
<feature type="binding site" evidence="11">
    <location>
        <position position="222"/>
    </location>
    <ligand>
        <name>FMN</name>
        <dbReference type="ChEBI" id="CHEBI:58210"/>
    </ligand>
</feature>
<dbReference type="AlphaFoldDB" id="A0A387BTM2"/>
<dbReference type="GO" id="GO:0010181">
    <property type="term" value="F:FMN binding"/>
    <property type="evidence" value="ECO:0007669"/>
    <property type="project" value="UniProtKB-UniRule"/>
</dbReference>
<dbReference type="GO" id="GO:0016491">
    <property type="term" value="F:oxidoreductase activity"/>
    <property type="evidence" value="ECO:0007669"/>
    <property type="project" value="InterPro"/>
</dbReference>
<evidence type="ECO:0000259" key="12">
    <source>
        <dbReference type="Pfam" id="PF01070"/>
    </source>
</evidence>
<dbReference type="KEGG" id="lact:D7I46_12595"/>
<sequence length="347" mass="38546">MKNEKDIHQHRKDEHLSLAIKYWREGRNQTSGLAFSDLRLIPNTLPELAIDDIDLTTELFGVRFDFPFYIEAVTGGTERTNKINQQFAQVAKNQNLAMAVGSQSIALKFPELASGFKKVREINPNGFLFANLGAGHSLENAKRAVDMISADALEIHVNTAQELPMDEGDRSFYWLENINEVATRLEVPVVVKEVGFGISQKTFRQLSETAISAINVGGNGGTNFAWIERRRGKNGFNIDEFGLSTVESLFEAKFADNKKPLIATGGISCAQDILKSLILGAKMTSSAGFILSVLMESGSEAVEQMLKNWKQDLEKFCVLTGSKSLTELQTVELLYSTNTLNFIQQRK</sequence>
<keyword evidence="9 11" id="KW-0413">Isomerase</keyword>
<comment type="caution">
    <text evidence="11">Lacks conserved residue(s) required for the propagation of feature annotation.</text>
</comment>
<dbReference type="PIRSF" id="PIRSF003314">
    <property type="entry name" value="IPP_isomerase"/>
    <property type="match status" value="1"/>
</dbReference>
<comment type="cofactor">
    <cofactor evidence="11">
        <name>Mg(2+)</name>
        <dbReference type="ChEBI" id="CHEBI:18420"/>
    </cofactor>
</comment>
<feature type="binding site" evidence="11">
    <location>
        <begin position="11"/>
        <end position="12"/>
    </location>
    <ligand>
        <name>substrate</name>
    </ligand>
</feature>
<dbReference type="SUPFAM" id="SSF51395">
    <property type="entry name" value="FMN-linked oxidoreductases"/>
    <property type="match status" value="1"/>
</dbReference>
<feature type="binding site" evidence="11">
    <location>
        <position position="161"/>
    </location>
    <ligand>
        <name>substrate</name>
    </ligand>
</feature>
<dbReference type="PANTHER" id="PTHR43665">
    <property type="entry name" value="ISOPENTENYL-DIPHOSPHATE DELTA-ISOMERASE"/>
    <property type="match status" value="1"/>
</dbReference>
<evidence type="ECO:0000256" key="1">
    <source>
        <dbReference type="ARBA" id="ARBA00001917"/>
    </source>
</evidence>